<accession>E4XL32</accession>
<dbReference type="InterPro" id="IPR015915">
    <property type="entry name" value="Kelch-typ_b-propeller"/>
</dbReference>
<evidence type="ECO:0000313" key="2">
    <source>
        <dbReference type="EMBL" id="CBY10793.1"/>
    </source>
</evidence>
<evidence type="ECO:0000256" key="1">
    <source>
        <dbReference type="SAM" id="SignalP"/>
    </source>
</evidence>
<sequence length="384" mass="42199">MLFEWNFLFFTAAAPGLLADYECENQEISDQCFAECRLDYLNCRAECDSSLCDSQCLENFQICESSCPCSVDCPSGCKDCPDHPLCHSQSTTEATTTELVPIEPNEVKILVIMPDLRESYLTSGDGETVTAAKIAAPRWDFTAYSRFAVVEGRLHVFGGWSDNKKIARLEGCTLVELSARLNEKRDGGSEALSINDGSKALLCFNTVDKRSCEIFDGSKSTATFSATFTHESGGLGLYKNRPATVGCYSDHTNAETLQLAGWSAIPDQPEALSGHSLVGLENGAMLQLGGKVASTGAYQTSIWQLKDDFWTRLGELQQSTAFGATIYIGRSIYHFAGSNSPFPIHRIDLGDEEDLEKVELIGNHDYFNFYPVLFQTSDDLCQTV</sequence>
<feature type="signal peptide" evidence="1">
    <location>
        <begin position="1"/>
        <end position="19"/>
    </location>
</feature>
<dbReference type="AlphaFoldDB" id="E4XL32"/>
<dbReference type="Proteomes" id="UP000001307">
    <property type="component" value="Unassembled WGS sequence"/>
</dbReference>
<feature type="chain" id="PRO_5003193020" evidence="1">
    <location>
        <begin position="20"/>
        <end position="384"/>
    </location>
</feature>
<keyword evidence="3" id="KW-1185">Reference proteome</keyword>
<dbReference type="SUPFAM" id="SSF50965">
    <property type="entry name" value="Galactose oxidase, central domain"/>
    <property type="match status" value="1"/>
</dbReference>
<protein>
    <submittedName>
        <fullName evidence="2">Uncharacterized protein</fullName>
    </submittedName>
</protein>
<dbReference type="Gene3D" id="2.120.10.80">
    <property type="entry name" value="Kelch-type beta propeller"/>
    <property type="match status" value="1"/>
</dbReference>
<dbReference type="InterPro" id="IPR011043">
    <property type="entry name" value="Gal_Oxase/kelch_b-propeller"/>
</dbReference>
<evidence type="ECO:0000313" key="3">
    <source>
        <dbReference type="Proteomes" id="UP000001307"/>
    </source>
</evidence>
<dbReference type="InParanoid" id="E4XL32"/>
<dbReference type="EMBL" id="FN653067">
    <property type="protein sequence ID" value="CBY10793.1"/>
    <property type="molecule type" value="Genomic_DNA"/>
</dbReference>
<name>E4XL32_OIKDI</name>
<reference evidence="2 3" key="1">
    <citation type="journal article" date="2010" name="Science">
        <title>Plasticity of animal genome architecture unmasked by rapid evolution of a pelagic tunicate.</title>
        <authorList>
            <person name="Denoeud F."/>
            <person name="Henriet S."/>
            <person name="Mungpakdee S."/>
            <person name="Aury J.M."/>
            <person name="Da Silva C."/>
            <person name="Brinkmann H."/>
            <person name="Mikhaleva J."/>
            <person name="Olsen L.C."/>
            <person name="Jubin C."/>
            <person name="Canestro C."/>
            <person name="Bouquet J.M."/>
            <person name="Danks G."/>
            <person name="Poulain J."/>
            <person name="Campsteijn C."/>
            <person name="Adamski M."/>
            <person name="Cross I."/>
            <person name="Yadetie F."/>
            <person name="Muffato M."/>
            <person name="Louis A."/>
            <person name="Butcher S."/>
            <person name="Tsagkogeorga G."/>
            <person name="Konrad A."/>
            <person name="Singh S."/>
            <person name="Jensen M.F."/>
            <person name="Cong E.H."/>
            <person name="Eikeseth-Otteraa H."/>
            <person name="Noel B."/>
            <person name="Anthouard V."/>
            <person name="Porcel B.M."/>
            <person name="Kachouri-Lafond R."/>
            <person name="Nishino A."/>
            <person name="Ugolini M."/>
            <person name="Chourrout P."/>
            <person name="Nishida H."/>
            <person name="Aasland R."/>
            <person name="Huzurbazar S."/>
            <person name="Westhof E."/>
            <person name="Delsuc F."/>
            <person name="Lehrach H."/>
            <person name="Reinhardt R."/>
            <person name="Weissenbach J."/>
            <person name="Roy S.W."/>
            <person name="Artiguenave F."/>
            <person name="Postlethwait J.H."/>
            <person name="Manak J.R."/>
            <person name="Thompson E.M."/>
            <person name="Jaillon O."/>
            <person name="Du Pasquier L."/>
            <person name="Boudinot P."/>
            <person name="Liberles D.A."/>
            <person name="Volff J.N."/>
            <person name="Philippe H."/>
            <person name="Lenhard B."/>
            <person name="Roest Crollius H."/>
            <person name="Wincker P."/>
            <person name="Chourrout D."/>
        </authorList>
    </citation>
    <scope>NUCLEOTIDE SEQUENCE [LARGE SCALE GENOMIC DNA]</scope>
</reference>
<dbReference type="OrthoDB" id="8626034at2759"/>
<gene>
    <name evidence="2" type="ORF">GSOID_T00014403001</name>
</gene>
<keyword evidence="1" id="KW-0732">Signal</keyword>
<organism evidence="2 3">
    <name type="scientific">Oikopleura dioica</name>
    <name type="common">Tunicate</name>
    <dbReference type="NCBI Taxonomy" id="34765"/>
    <lineage>
        <taxon>Eukaryota</taxon>
        <taxon>Metazoa</taxon>
        <taxon>Chordata</taxon>
        <taxon>Tunicata</taxon>
        <taxon>Appendicularia</taxon>
        <taxon>Copelata</taxon>
        <taxon>Oikopleuridae</taxon>
        <taxon>Oikopleura</taxon>
    </lineage>
</organism>
<proteinExistence type="predicted"/>